<organism evidence="2 3">
    <name type="scientific">Micromonospora globbae</name>
    <dbReference type="NCBI Taxonomy" id="1894969"/>
    <lineage>
        <taxon>Bacteria</taxon>
        <taxon>Bacillati</taxon>
        <taxon>Actinomycetota</taxon>
        <taxon>Actinomycetes</taxon>
        <taxon>Micromonosporales</taxon>
        <taxon>Micromonosporaceae</taxon>
        <taxon>Micromonospora</taxon>
    </lineage>
</organism>
<name>A0A420EFK6_9ACTN</name>
<gene>
    <name evidence="2" type="ORF">D7I43_31895</name>
</gene>
<dbReference type="RefSeq" id="WP_120332273.1">
    <property type="nucleotide sequence ID" value="NZ_RAQQ01000061.1"/>
</dbReference>
<evidence type="ECO:0000313" key="3">
    <source>
        <dbReference type="Proteomes" id="UP000285744"/>
    </source>
</evidence>
<dbReference type="AlphaFoldDB" id="A0A420EFK6"/>
<proteinExistence type="predicted"/>
<accession>A0A420EFK6</accession>
<evidence type="ECO:0000313" key="2">
    <source>
        <dbReference type="EMBL" id="RKF19453.1"/>
    </source>
</evidence>
<dbReference type="Proteomes" id="UP000285744">
    <property type="component" value="Unassembled WGS sequence"/>
</dbReference>
<keyword evidence="1" id="KW-1133">Transmembrane helix</keyword>
<comment type="caution">
    <text evidence="2">The sequence shown here is derived from an EMBL/GenBank/DDBJ whole genome shotgun (WGS) entry which is preliminary data.</text>
</comment>
<feature type="transmembrane region" description="Helical" evidence="1">
    <location>
        <begin position="45"/>
        <end position="63"/>
    </location>
</feature>
<keyword evidence="1" id="KW-0812">Transmembrane</keyword>
<reference evidence="2 3" key="1">
    <citation type="journal article" date="2018" name="Int. J. Syst. Evol. Microbiol.">
        <title>Micromonospora globbae sp. nov., an endophytic actinomycete isolated from roots of Globba winitii C. H. Wright.</title>
        <authorList>
            <person name="Kuncharoen N."/>
            <person name="Pittayakhajonwut P."/>
            <person name="Tanasupawat S."/>
        </authorList>
    </citation>
    <scope>NUCLEOTIDE SEQUENCE [LARGE SCALE GENOMIC DNA]</scope>
    <source>
        <strain evidence="2 3">WPS1-2</strain>
    </source>
</reference>
<keyword evidence="1" id="KW-0472">Membrane</keyword>
<protein>
    <submittedName>
        <fullName evidence="2">Uncharacterized protein</fullName>
    </submittedName>
</protein>
<evidence type="ECO:0000256" key="1">
    <source>
        <dbReference type="SAM" id="Phobius"/>
    </source>
</evidence>
<sequence>MFRARPARLEHRPDTAGERHIEESLRQLRGLATETGRVRLRQLRVYSILALQAGLAAALAWWAA</sequence>
<dbReference type="EMBL" id="RAQQ01000061">
    <property type="protein sequence ID" value="RKF19453.1"/>
    <property type="molecule type" value="Genomic_DNA"/>
</dbReference>